<accession>A0ABP6KLB4</accession>
<sequence>MEPTVSVQELTKRFGRKVVLDGPTLRLGPGVTGLLGPNGAGKTTLLRILATTLAPDGGRIRALGLDPADRAQRTELRRRLGYLPQDPGFYPHFTVFELTEYVAILKELNGRHERHRQVRRVLAEVDLADRARTKVRRLSGGMRQRLALAQALLGDPGLLILDEPTVGLDPEQRMRFRALVSRLGESRTVLLSTHQTEDVAALCERVVVMKGGRAVFDGTPAGLAATATGRVWSSERSPAASELFWRTADGRYRTLGARPPGAVPAEPGVEDGYLLLLGGDARATA</sequence>
<dbReference type="RefSeq" id="WP_344897201.1">
    <property type="nucleotide sequence ID" value="NZ_BAAAWD010000010.1"/>
</dbReference>
<organism evidence="6 7">
    <name type="scientific">Streptosporangium longisporum</name>
    <dbReference type="NCBI Taxonomy" id="46187"/>
    <lineage>
        <taxon>Bacteria</taxon>
        <taxon>Bacillati</taxon>
        <taxon>Actinomycetota</taxon>
        <taxon>Actinomycetes</taxon>
        <taxon>Streptosporangiales</taxon>
        <taxon>Streptosporangiaceae</taxon>
        <taxon>Streptosporangium</taxon>
    </lineage>
</organism>
<keyword evidence="4 6" id="KW-0067">ATP-binding</keyword>
<dbReference type="CDD" id="cd03264">
    <property type="entry name" value="ABC_drug_resistance_like"/>
    <property type="match status" value="1"/>
</dbReference>
<dbReference type="Proteomes" id="UP001499930">
    <property type="component" value="Unassembled WGS sequence"/>
</dbReference>
<evidence type="ECO:0000313" key="6">
    <source>
        <dbReference type="EMBL" id="GAA3012631.1"/>
    </source>
</evidence>
<comment type="similarity">
    <text evidence="1">Belongs to the ABC transporter superfamily.</text>
</comment>
<proteinExistence type="inferred from homology"/>
<dbReference type="SMART" id="SM00382">
    <property type="entry name" value="AAA"/>
    <property type="match status" value="1"/>
</dbReference>
<evidence type="ECO:0000313" key="7">
    <source>
        <dbReference type="Proteomes" id="UP001499930"/>
    </source>
</evidence>
<dbReference type="SUPFAM" id="SSF52540">
    <property type="entry name" value="P-loop containing nucleoside triphosphate hydrolases"/>
    <property type="match status" value="1"/>
</dbReference>
<dbReference type="PANTHER" id="PTHR43335:SF2">
    <property type="entry name" value="ABC TRANSPORTER, ATP-BINDING PROTEIN"/>
    <property type="match status" value="1"/>
</dbReference>
<keyword evidence="7" id="KW-1185">Reference proteome</keyword>
<dbReference type="GO" id="GO:0005524">
    <property type="term" value="F:ATP binding"/>
    <property type="evidence" value="ECO:0007669"/>
    <property type="project" value="UniProtKB-KW"/>
</dbReference>
<evidence type="ECO:0000256" key="4">
    <source>
        <dbReference type="ARBA" id="ARBA00022840"/>
    </source>
</evidence>
<evidence type="ECO:0000256" key="3">
    <source>
        <dbReference type="ARBA" id="ARBA00022741"/>
    </source>
</evidence>
<gene>
    <name evidence="6" type="ORF">GCM10017559_39540</name>
</gene>
<dbReference type="InterPro" id="IPR017871">
    <property type="entry name" value="ABC_transporter-like_CS"/>
</dbReference>
<comment type="caution">
    <text evidence="6">The sequence shown here is derived from an EMBL/GenBank/DDBJ whole genome shotgun (WGS) entry which is preliminary data.</text>
</comment>
<protein>
    <submittedName>
        <fullName evidence="6">ABC transporter ATP-binding protein</fullName>
    </submittedName>
</protein>
<dbReference type="PROSITE" id="PS00211">
    <property type="entry name" value="ABC_TRANSPORTER_1"/>
    <property type="match status" value="1"/>
</dbReference>
<dbReference type="PANTHER" id="PTHR43335">
    <property type="entry name" value="ABC TRANSPORTER, ATP-BINDING PROTEIN"/>
    <property type="match status" value="1"/>
</dbReference>
<dbReference type="PROSITE" id="PS50893">
    <property type="entry name" value="ABC_TRANSPORTER_2"/>
    <property type="match status" value="1"/>
</dbReference>
<dbReference type="InterPro" id="IPR027417">
    <property type="entry name" value="P-loop_NTPase"/>
</dbReference>
<dbReference type="EMBL" id="BAAAWD010000010">
    <property type="protein sequence ID" value="GAA3012631.1"/>
    <property type="molecule type" value="Genomic_DNA"/>
</dbReference>
<dbReference type="Gene3D" id="3.40.50.300">
    <property type="entry name" value="P-loop containing nucleotide triphosphate hydrolases"/>
    <property type="match status" value="1"/>
</dbReference>
<dbReference type="InterPro" id="IPR003593">
    <property type="entry name" value="AAA+_ATPase"/>
</dbReference>
<feature type="domain" description="ABC transporter" evidence="5">
    <location>
        <begin position="5"/>
        <end position="236"/>
    </location>
</feature>
<dbReference type="Pfam" id="PF00005">
    <property type="entry name" value="ABC_tran"/>
    <property type="match status" value="1"/>
</dbReference>
<reference evidence="7" key="1">
    <citation type="journal article" date="2019" name="Int. J. Syst. Evol. Microbiol.">
        <title>The Global Catalogue of Microorganisms (GCM) 10K type strain sequencing project: providing services to taxonomists for standard genome sequencing and annotation.</title>
        <authorList>
            <consortium name="The Broad Institute Genomics Platform"/>
            <consortium name="The Broad Institute Genome Sequencing Center for Infectious Disease"/>
            <person name="Wu L."/>
            <person name="Ma J."/>
        </authorList>
    </citation>
    <scope>NUCLEOTIDE SEQUENCE [LARGE SCALE GENOMIC DNA]</scope>
    <source>
        <strain evidence="7">JCM 3106</strain>
    </source>
</reference>
<evidence type="ECO:0000259" key="5">
    <source>
        <dbReference type="PROSITE" id="PS50893"/>
    </source>
</evidence>
<evidence type="ECO:0000256" key="2">
    <source>
        <dbReference type="ARBA" id="ARBA00022448"/>
    </source>
</evidence>
<dbReference type="InterPro" id="IPR003439">
    <property type="entry name" value="ABC_transporter-like_ATP-bd"/>
</dbReference>
<keyword evidence="3" id="KW-0547">Nucleotide-binding</keyword>
<name>A0ABP6KLB4_9ACTN</name>
<keyword evidence="2" id="KW-0813">Transport</keyword>
<evidence type="ECO:0000256" key="1">
    <source>
        <dbReference type="ARBA" id="ARBA00005417"/>
    </source>
</evidence>